<dbReference type="InterPro" id="IPR051083">
    <property type="entry name" value="GrpII_Intron_Splice-Mob/Def"/>
</dbReference>
<dbReference type="GO" id="GO:0003964">
    <property type="term" value="F:RNA-directed DNA polymerase activity"/>
    <property type="evidence" value="ECO:0007669"/>
    <property type="project" value="UniProtKB-KW"/>
</dbReference>
<dbReference type="NCBIfam" id="TIGR04416">
    <property type="entry name" value="group_II_RT_mat"/>
    <property type="match status" value="1"/>
</dbReference>
<dbReference type="GO" id="GO:0003676">
    <property type="term" value="F:nucleic acid binding"/>
    <property type="evidence" value="ECO:0007669"/>
    <property type="project" value="InterPro"/>
</dbReference>
<reference evidence="2" key="1">
    <citation type="submission" date="2019-10" db="EMBL/GenBank/DDBJ databases">
        <title>Draft genome sequece of Microseira wollei NIES-4236.</title>
        <authorList>
            <person name="Yamaguchi H."/>
            <person name="Suzuki S."/>
            <person name="Kawachi M."/>
        </authorList>
    </citation>
    <scope>NUCLEOTIDE SEQUENCE</scope>
    <source>
        <strain evidence="2">NIES-4236</strain>
    </source>
</reference>
<dbReference type="CDD" id="cd00085">
    <property type="entry name" value="HNHc"/>
    <property type="match status" value="1"/>
</dbReference>
<evidence type="ECO:0000313" key="3">
    <source>
        <dbReference type="Proteomes" id="UP001050975"/>
    </source>
</evidence>
<evidence type="ECO:0000259" key="1">
    <source>
        <dbReference type="PROSITE" id="PS50878"/>
    </source>
</evidence>
<dbReference type="InterPro" id="IPR002711">
    <property type="entry name" value="HNH"/>
</dbReference>
<dbReference type="InterPro" id="IPR043502">
    <property type="entry name" value="DNA/RNA_pol_sf"/>
</dbReference>
<dbReference type="SUPFAM" id="SSF56672">
    <property type="entry name" value="DNA/RNA polymerases"/>
    <property type="match status" value="1"/>
</dbReference>
<dbReference type="Gene3D" id="1.10.30.50">
    <property type="match status" value="1"/>
</dbReference>
<dbReference type="InterPro" id="IPR013597">
    <property type="entry name" value="Mat_intron_G2"/>
</dbReference>
<dbReference type="Pfam" id="PF13655">
    <property type="entry name" value="RVT_N"/>
    <property type="match status" value="1"/>
</dbReference>
<dbReference type="InterPro" id="IPR025960">
    <property type="entry name" value="RVT_N"/>
</dbReference>
<dbReference type="SMART" id="SM00507">
    <property type="entry name" value="HNHc"/>
    <property type="match status" value="1"/>
</dbReference>
<keyword evidence="2" id="KW-0548">Nucleotidyltransferase</keyword>
<gene>
    <name evidence="2" type="ORF">MiSe_21060</name>
</gene>
<dbReference type="InterPro" id="IPR003615">
    <property type="entry name" value="HNH_nuc"/>
</dbReference>
<dbReference type="Pfam" id="PF01844">
    <property type="entry name" value="HNH"/>
    <property type="match status" value="1"/>
</dbReference>
<dbReference type="PANTHER" id="PTHR34047:SF10">
    <property type="entry name" value="GROUP II INTRON-ASSOCIATED OPEN READING FRAME"/>
    <property type="match status" value="1"/>
</dbReference>
<dbReference type="Pfam" id="PF00078">
    <property type="entry name" value="RVT_1"/>
    <property type="match status" value="1"/>
</dbReference>
<dbReference type="PROSITE" id="PS50878">
    <property type="entry name" value="RT_POL"/>
    <property type="match status" value="1"/>
</dbReference>
<comment type="caution">
    <text evidence="2">The sequence shown here is derived from an EMBL/GenBank/DDBJ whole genome shotgun (WGS) entry which is preliminary data.</text>
</comment>
<dbReference type="Proteomes" id="UP001050975">
    <property type="component" value="Unassembled WGS sequence"/>
</dbReference>
<feature type="domain" description="Reverse transcriptase" evidence="1">
    <location>
        <begin position="92"/>
        <end position="345"/>
    </location>
</feature>
<keyword evidence="2" id="KW-0695">RNA-directed DNA polymerase</keyword>
<accession>A0AAV3X5G7</accession>
<dbReference type="GO" id="GO:0004519">
    <property type="term" value="F:endonuclease activity"/>
    <property type="evidence" value="ECO:0007669"/>
    <property type="project" value="InterPro"/>
</dbReference>
<dbReference type="AlphaFoldDB" id="A0AAV3X5G7"/>
<dbReference type="Pfam" id="PF08388">
    <property type="entry name" value="GIIM"/>
    <property type="match status" value="1"/>
</dbReference>
<dbReference type="InterPro" id="IPR030931">
    <property type="entry name" value="Group_II_RT_mat"/>
</dbReference>
<organism evidence="2 3">
    <name type="scientific">Microseira wollei NIES-4236</name>
    <dbReference type="NCBI Taxonomy" id="2530354"/>
    <lineage>
        <taxon>Bacteria</taxon>
        <taxon>Bacillati</taxon>
        <taxon>Cyanobacteriota</taxon>
        <taxon>Cyanophyceae</taxon>
        <taxon>Oscillatoriophycideae</taxon>
        <taxon>Aerosakkonematales</taxon>
        <taxon>Aerosakkonemataceae</taxon>
        <taxon>Microseira</taxon>
    </lineage>
</organism>
<protein>
    <submittedName>
        <fullName evidence="2">Reverse transcriptase</fullName>
    </submittedName>
</protein>
<keyword evidence="3" id="KW-1185">Reference proteome</keyword>
<dbReference type="PANTHER" id="PTHR34047">
    <property type="entry name" value="NUCLEAR INTRON MATURASE 1, MITOCHONDRIAL-RELATED"/>
    <property type="match status" value="1"/>
</dbReference>
<name>A0AAV3X5G7_9CYAN</name>
<proteinExistence type="predicted"/>
<dbReference type="GO" id="GO:0008270">
    <property type="term" value="F:zinc ion binding"/>
    <property type="evidence" value="ECO:0007669"/>
    <property type="project" value="InterPro"/>
</dbReference>
<dbReference type="RefSeq" id="WP_226578684.1">
    <property type="nucleotide sequence ID" value="NZ_BLAY01000027.1"/>
</dbReference>
<dbReference type="EMBL" id="BLAY01000027">
    <property type="protein sequence ID" value="GET37353.1"/>
    <property type="molecule type" value="Genomic_DNA"/>
</dbReference>
<dbReference type="InterPro" id="IPR000477">
    <property type="entry name" value="RT_dom"/>
</dbReference>
<keyword evidence="2" id="KW-0808">Transferase</keyword>
<evidence type="ECO:0000313" key="2">
    <source>
        <dbReference type="EMBL" id="GET37353.1"/>
    </source>
</evidence>
<sequence length="588" mass="67315">MEKPKSDSQTNTEGWKTVNWRQAEKYVFKLQKRIYAASRCGNVKRVRKLQKTLMRSWSNRVLAVRRVTQDNQGRKTAGVDGVKSLSPAARLKLAGQLKLTGKSKPTRRVWIPKPGKDEKRPLGIPTMYDRALQAVVKAALEPEWEAHFEPNSYGFRPGRSCQDAIKQIKLSIQQKAKFVLDADIAKCFDRINHEALLQKLNIKGKIRQQIKAWLKSGVIDQGAFSATSLGTPQGGVISPLLANIALHGLEEMVKQLAETLTLKYRSGGRMSKRDKISSLTLVRYADDFVVLHEDKTVVQRCRELISEWLKGIRLQLPEKTRLTHTLRHELSEDNQAGFDFLGHHIQQFPVGKYRSDKDSNREILGFHTLITPTKEANKIHQQDIRSIILKHRSSPQAALIKDLNPVIRGWASYYKASDAGTSRAFSNQDRRTYLKLRRWAKRRTKSASKGHQLYWITIENNNWVFAAKEGKNLYRLLTHIEHHSSSDDYVKVKGEKSPFDGDLVYWSSRLGTHPEMPERKAKLLKQQKGKCAWCGLHFRAEDVLEVDHKNPLSLGGKDEWKNLQLLHRHCHDEKTANDGSLKSVNDKR</sequence>
<dbReference type="CDD" id="cd01651">
    <property type="entry name" value="RT_G2_intron"/>
    <property type="match status" value="1"/>
</dbReference>